<dbReference type="Gene3D" id="1.10.10.10">
    <property type="entry name" value="Winged helix-like DNA-binding domain superfamily/Winged helix DNA-binding domain"/>
    <property type="match status" value="1"/>
</dbReference>
<organism evidence="5 6">
    <name type="scientific">Sphingomonas aerolata</name>
    <dbReference type="NCBI Taxonomy" id="185951"/>
    <lineage>
        <taxon>Bacteria</taxon>
        <taxon>Pseudomonadati</taxon>
        <taxon>Pseudomonadota</taxon>
        <taxon>Alphaproteobacteria</taxon>
        <taxon>Sphingomonadales</taxon>
        <taxon>Sphingomonadaceae</taxon>
        <taxon>Sphingomonas</taxon>
    </lineage>
</organism>
<dbReference type="InterPro" id="IPR014710">
    <property type="entry name" value="RmlC-like_jellyroll"/>
</dbReference>
<dbReference type="Pfam" id="PF00027">
    <property type="entry name" value="cNMP_binding"/>
    <property type="match status" value="1"/>
</dbReference>
<dbReference type="InterPro" id="IPR036390">
    <property type="entry name" value="WH_DNA-bd_sf"/>
</dbReference>
<dbReference type="InterPro" id="IPR012318">
    <property type="entry name" value="HTH_CRP"/>
</dbReference>
<dbReference type="PROSITE" id="PS51063">
    <property type="entry name" value="HTH_CRP_2"/>
    <property type="match status" value="1"/>
</dbReference>
<dbReference type="Gene3D" id="2.60.120.10">
    <property type="entry name" value="Jelly Rolls"/>
    <property type="match status" value="1"/>
</dbReference>
<dbReference type="InterPro" id="IPR000595">
    <property type="entry name" value="cNMP-bd_dom"/>
</dbReference>
<dbReference type="AlphaFoldDB" id="A0A2T4YSZ0"/>
<dbReference type="SUPFAM" id="SSF51206">
    <property type="entry name" value="cAMP-binding domain-like"/>
    <property type="match status" value="1"/>
</dbReference>
<keyword evidence="2" id="KW-0238">DNA-binding</keyword>
<dbReference type="SUPFAM" id="SSF46785">
    <property type="entry name" value="Winged helix' DNA-binding domain"/>
    <property type="match status" value="1"/>
</dbReference>
<keyword evidence="3" id="KW-0804">Transcription</keyword>
<dbReference type="GO" id="GO:0006355">
    <property type="term" value="P:regulation of DNA-templated transcription"/>
    <property type="evidence" value="ECO:0007669"/>
    <property type="project" value="InterPro"/>
</dbReference>
<feature type="domain" description="HTH crp-type" evidence="4">
    <location>
        <begin position="145"/>
        <end position="219"/>
    </location>
</feature>
<evidence type="ECO:0000256" key="2">
    <source>
        <dbReference type="ARBA" id="ARBA00023125"/>
    </source>
</evidence>
<evidence type="ECO:0000256" key="3">
    <source>
        <dbReference type="ARBA" id="ARBA00023163"/>
    </source>
</evidence>
<dbReference type="InterPro" id="IPR036388">
    <property type="entry name" value="WH-like_DNA-bd_sf"/>
</dbReference>
<evidence type="ECO:0000256" key="1">
    <source>
        <dbReference type="ARBA" id="ARBA00023015"/>
    </source>
</evidence>
<keyword evidence="1" id="KW-0805">Transcription regulation</keyword>
<dbReference type="EMBL" id="PZZN01000001">
    <property type="protein sequence ID" value="PTM46913.1"/>
    <property type="molecule type" value="Genomic_DNA"/>
</dbReference>
<evidence type="ECO:0000259" key="4">
    <source>
        <dbReference type="PROSITE" id="PS51063"/>
    </source>
</evidence>
<name>A0A2T4YSZ0_9SPHN</name>
<dbReference type="GO" id="GO:0003677">
    <property type="term" value="F:DNA binding"/>
    <property type="evidence" value="ECO:0007669"/>
    <property type="project" value="UniProtKB-KW"/>
</dbReference>
<reference evidence="5 6" key="1">
    <citation type="submission" date="2018-04" db="EMBL/GenBank/DDBJ databases">
        <title>Genomic Encyclopedia of Type Strains, Phase III (KMG-III): the genomes of soil and plant-associated and newly described type strains.</title>
        <authorList>
            <person name="Whitman W."/>
        </authorList>
    </citation>
    <scope>NUCLEOTIDE SEQUENCE [LARGE SCALE GENOMIC DNA]</scope>
    <source>
        <strain evidence="5 6">NW12</strain>
    </source>
</reference>
<dbReference type="Pfam" id="PF13545">
    <property type="entry name" value="HTH_Crp_2"/>
    <property type="match status" value="1"/>
</dbReference>
<dbReference type="Proteomes" id="UP000240996">
    <property type="component" value="Unassembled WGS sequence"/>
</dbReference>
<dbReference type="InterPro" id="IPR018490">
    <property type="entry name" value="cNMP-bd_dom_sf"/>
</dbReference>
<keyword evidence="6" id="KW-1185">Reference proteome</keyword>
<protein>
    <submittedName>
        <fullName evidence="5">CRP-like cAMP-binding protein</fullName>
    </submittedName>
</protein>
<comment type="caution">
    <text evidence="5">The sequence shown here is derived from an EMBL/GenBank/DDBJ whole genome shotgun (WGS) entry which is preliminary data.</text>
</comment>
<gene>
    <name evidence="5" type="ORF">C8J24_0292</name>
</gene>
<evidence type="ECO:0000313" key="6">
    <source>
        <dbReference type="Proteomes" id="UP000240996"/>
    </source>
</evidence>
<proteinExistence type="predicted"/>
<sequence length="244" mass="27303">MLTEKFLLGRGREDLSAQEKQILEDSVAEVRSLPPRHRLVRAGQPVQTSTLLLEGFICRYMDDRDGLRQLVAVHIPGDFVDLHAFPMKRLDHDVATLGPVKVATFDHATLKTITERHPHLTQRLWFSTLLDAAMHREWIFRMGRLGAEGRVAHLFCEIYARLAMVGLAKDGCYTLPMTQPDLAEACGITGVHVNRVLRLLRERKLVTFRANTVEIMDPAGLASVGEFNPDYLYGTSATPAGAFA</sequence>
<dbReference type="CDD" id="cd00038">
    <property type="entry name" value="CAP_ED"/>
    <property type="match status" value="1"/>
</dbReference>
<accession>A0A2T4YSZ0</accession>
<evidence type="ECO:0000313" key="5">
    <source>
        <dbReference type="EMBL" id="PTM46913.1"/>
    </source>
</evidence>